<evidence type="ECO:0000259" key="5">
    <source>
        <dbReference type="PROSITE" id="PS51006"/>
    </source>
</evidence>
<dbReference type="AlphaFoldDB" id="A0A9K3PZ29"/>
<organism evidence="6 7">
    <name type="scientific">Nitzschia inconspicua</name>
    <dbReference type="NCBI Taxonomy" id="303405"/>
    <lineage>
        <taxon>Eukaryota</taxon>
        <taxon>Sar</taxon>
        <taxon>Stramenopiles</taxon>
        <taxon>Ochrophyta</taxon>
        <taxon>Bacillariophyta</taxon>
        <taxon>Bacillariophyceae</taxon>
        <taxon>Bacillariophycidae</taxon>
        <taxon>Bacillariales</taxon>
        <taxon>Bacillariaceae</taxon>
        <taxon>Nitzschia</taxon>
    </lineage>
</organism>
<feature type="domain" description="PABS" evidence="5">
    <location>
        <begin position="402"/>
        <end position="659"/>
    </location>
</feature>
<keyword evidence="2 3" id="KW-0620">Polyamine biosynthesis</keyword>
<sequence>MILSIQHISAILLLWSSSIPLVRGDDSVSDPHLEGAQAIFDWVASSEGGIVNPKQEVRRAVPGDLSTPLIVAAKERIEAGEIMVRVPWANIIKPDDPDDDGQLPCSTATALAREMKLGKDSKYAPYVMYLNGESDTQIPSVWSQPAQDLFLKVLGDKEIPPARATAWISKHWYQRCGGDPEDKVSTKAALMVIQRSDDEIMIPAYDAYNHRNGKYTSTDTTIKVGSYHETVATRTIEAGEEIFLSYNLCKHCGGRKMDYGTGEMLRDYGFVEQYPRRLHYMDEYQFDLEQNDDGTLQVIWDKVYRPKSRNNKERTKNWMRKQIRRLLKLKLGDWNFDYDEKKDELGMTRSEWNTIWEFVDANIAAMRAAMDSLEDKKESSQTCSSSQNEEGTCDAVVSSHYDMLEEEWDDLPYAQDTCNFHTWMQTYKKQYPVIETLDTEYQALQFKEHPGADDICMELDKIVQICSNYRPHYHEYVTHAAARFVKDIRRVIFIGGGDSMLLHEALKYPNIEKVVGLELDQTVTRKSFKHFRTQPHFDNDKVEWWFGDATKSLLLLPEDYFGSFDLVLVDLSETVMSMSVTKELDVFDALSLLLQPNGVMVKNEMYKDKFNEVFDYTLELYYICPVICDQVLVFGSNNVDFFHAPTYDHGVETFLSAGNLHSPDTRFDLMHHYKRNIAPEDKCNVTPSQDSLLQESAAGIIEILNAEKVSVALDESILGIVKSTAQSVGFDVTIDPVFDNEFGAVIMEEGYIAARIWPKEEYIAFDLNLWGKTYLVDTLKSALVKAVGSKDYSSYRVVVGGIYGSSTWKEDKKVVGPKIKQLRHCDEDIVTEGTLDDKLALGITVEEVVPLTKAKDITAAVMCGLANEECPSLKSLSSHSEVKKVIPIYECQGGEELESMIACEATVLNELENIFEGTSNKLNLVVLDGSASFKMHQIMNSIMVMESTEETFFSDHFIAVTWSPDLKGQKWRREFLDRLRKSVKWDPAVRVELVFQAGGKSYEAGIFSSKLENPAYDFEKVESKIQRRLSGSGARIELRHVHGALYRFINPYNPDEFKQADYDLEPGNAQYDAQVPLGRQSIMQFVRRSGLAKNLSLSGSKLSDYLKEALKEIDVRISLLRNFKIGEGVVILATAVDGNFMVVWDGKEHVDVNFFTFRQSPELADSFKDAFTQATHRLMEVGLRDDQPRGTGRVVNFLSDIA</sequence>
<keyword evidence="7" id="KW-1185">Reference proteome</keyword>
<reference evidence="6" key="1">
    <citation type="journal article" date="2021" name="Sci. Rep.">
        <title>Diploid genomic architecture of Nitzschia inconspicua, an elite biomass production diatom.</title>
        <authorList>
            <person name="Oliver A."/>
            <person name="Podell S."/>
            <person name="Pinowska A."/>
            <person name="Traller J.C."/>
            <person name="Smith S.R."/>
            <person name="McClure R."/>
            <person name="Beliaev A."/>
            <person name="Bohutskyi P."/>
            <person name="Hill E.A."/>
            <person name="Rabines A."/>
            <person name="Zheng H."/>
            <person name="Allen L.Z."/>
            <person name="Kuo A."/>
            <person name="Grigoriev I.V."/>
            <person name="Allen A.E."/>
            <person name="Hazlebeck D."/>
            <person name="Allen E.E."/>
        </authorList>
    </citation>
    <scope>NUCLEOTIDE SEQUENCE</scope>
    <source>
        <strain evidence="6">Hildebrandi</strain>
    </source>
</reference>
<dbReference type="CDD" id="cd10527">
    <property type="entry name" value="SET_LSMT"/>
    <property type="match status" value="1"/>
</dbReference>
<proteinExistence type="inferred from homology"/>
<dbReference type="GO" id="GO:0006596">
    <property type="term" value="P:polyamine biosynthetic process"/>
    <property type="evidence" value="ECO:0007669"/>
    <property type="project" value="UniProtKB-UniRule"/>
</dbReference>
<dbReference type="Pfam" id="PF01564">
    <property type="entry name" value="Spermine_synth"/>
    <property type="match status" value="1"/>
</dbReference>
<dbReference type="InterPro" id="IPR001214">
    <property type="entry name" value="SET_dom"/>
</dbReference>
<dbReference type="OrthoDB" id="39740at2759"/>
<feature type="active site" description="Proton acceptor" evidence="3">
    <location>
        <position position="570"/>
    </location>
</feature>
<evidence type="ECO:0000256" key="2">
    <source>
        <dbReference type="ARBA" id="ARBA00023115"/>
    </source>
</evidence>
<gene>
    <name evidence="6" type="ORF">IV203_038014</name>
</gene>
<dbReference type="PANTHER" id="PTHR43317:SF1">
    <property type="entry name" value="THERMOSPERMINE SYNTHASE ACAULIS5"/>
    <property type="match status" value="1"/>
</dbReference>
<dbReference type="PROSITE" id="PS51006">
    <property type="entry name" value="PABS_2"/>
    <property type="match status" value="1"/>
</dbReference>
<evidence type="ECO:0000256" key="3">
    <source>
        <dbReference type="PROSITE-ProRule" id="PRU00354"/>
    </source>
</evidence>
<dbReference type="PANTHER" id="PTHR43317">
    <property type="entry name" value="THERMOSPERMINE SYNTHASE ACAULIS5"/>
    <property type="match status" value="1"/>
</dbReference>
<dbReference type="Pfam" id="PF00856">
    <property type="entry name" value="SET"/>
    <property type="match status" value="1"/>
</dbReference>
<accession>A0A9K3PZ29</accession>
<keyword evidence="4" id="KW-0732">Signal</keyword>
<evidence type="ECO:0000313" key="6">
    <source>
        <dbReference type="EMBL" id="KAG7364811.1"/>
    </source>
</evidence>
<dbReference type="Proteomes" id="UP000693970">
    <property type="component" value="Unassembled WGS sequence"/>
</dbReference>
<dbReference type="EMBL" id="JAGRRH010000009">
    <property type="protein sequence ID" value="KAG7364811.1"/>
    <property type="molecule type" value="Genomic_DNA"/>
</dbReference>
<dbReference type="HAMAP" id="MF_00198">
    <property type="entry name" value="Spermidine_synth"/>
    <property type="match status" value="1"/>
</dbReference>
<dbReference type="GO" id="GO:0010487">
    <property type="term" value="F:thermospermine synthase activity"/>
    <property type="evidence" value="ECO:0007669"/>
    <property type="project" value="TreeGrafter"/>
</dbReference>
<feature type="signal peptide" evidence="4">
    <location>
        <begin position="1"/>
        <end position="24"/>
    </location>
</feature>
<dbReference type="InterPro" id="IPR001045">
    <property type="entry name" value="Spermi_synthase"/>
</dbReference>
<evidence type="ECO:0000256" key="1">
    <source>
        <dbReference type="ARBA" id="ARBA00022679"/>
    </source>
</evidence>
<evidence type="ECO:0000313" key="7">
    <source>
        <dbReference type="Proteomes" id="UP000693970"/>
    </source>
</evidence>
<keyword evidence="1 3" id="KW-0808">Transferase</keyword>
<name>A0A9K3PZ29_9STRA</name>
<evidence type="ECO:0000256" key="4">
    <source>
        <dbReference type="SAM" id="SignalP"/>
    </source>
</evidence>
<protein>
    <submittedName>
        <fullName evidence="6">Spermine/spermidine synthase domain containing protein</fullName>
    </submittedName>
</protein>
<dbReference type="InterPro" id="IPR030374">
    <property type="entry name" value="PABS"/>
</dbReference>
<reference evidence="6" key="2">
    <citation type="submission" date="2021-04" db="EMBL/GenBank/DDBJ databases">
        <authorList>
            <person name="Podell S."/>
        </authorList>
    </citation>
    <scope>NUCLEOTIDE SEQUENCE</scope>
    <source>
        <strain evidence="6">Hildebrandi</strain>
    </source>
</reference>
<comment type="caution">
    <text evidence="6">The sequence shown here is derived from an EMBL/GenBank/DDBJ whole genome shotgun (WGS) entry which is preliminary data.</text>
</comment>
<feature type="chain" id="PRO_5039901614" evidence="4">
    <location>
        <begin position="25"/>
        <end position="1202"/>
    </location>
</feature>